<dbReference type="KEGG" id="cmt:CCM_08742"/>
<dbReference type="AlphaFoldDB" id="G3JS50"/>
<dbReference type="EMBL" id="JH126405">
    <property type="protein sequence ID" value="EGX88696.1"/>
    <property type="molecule type" value="Genomic_DNA"/>
</dbReference>
<dbReference type="RefSeq" id="XP_006673941.1">
    <property type="nucleotide sequence ID" value="XM_006673878.1"/>
</dbReference>
<sequence length="270" mass="28935">MQATHSLPVQRCSAPAVSARGSKTVGVLGPGRQGQEGTKHHHCPPHQPWWIGGVPLLGNCATLAQAHGELGIHGEGRETKTNSHKAAGWLFLSFVVVISFNLSPSCWKKHNIGKPVCSPAFTIPSRLINDFFTAISPSVSASNIAGATPYHHRLTIINLVSLNISIFCHSLSVPVQPRRDSLSSQSLDTDGMPNVAKPLSRFCLSTRASPPKKSTRTPFSILPAAHYPGTKTNRQLISPMTSPPSIRTSKVGKNMPADALGHMLGFGPNW</sequence>
<dbReference type="HOGENOM" id="CLU_1030660_0_0_1"/>
<dbReference type="InParanoid" id="G3JS50"/>
<keyword evidence="2" id="KW-1185">Reference proteome</keyword>
<evidence type="ECO:0000313" key="2">
    <source>
        <dbReference type="Proteomes" id="UP000001610"/>
    </source>
</evidence>
<reference evidence="1 2" key="1">
    <citation type="journal article" date="2011" name="Genome Biol.">
        <title>Genome sequence of the insect pathogenic fungus Cordyceps militaris, a valued traditional Chinese medicine.</title>
        <authorList>
            <person name="Zheng P."/>
            <person name="Xia Y."/>
            <person name="Xiao G."/>
            <person name="Xiong C."/>
            <person name="Hu X."/>
            <person name="Zhang S."/>
            <person name="Zheng H."/>
            <person name="Huang Y."/>
            <person name="Zhou Y."/>
            <person name="Wang S."/>
            <person name="Zhao G.P."/>
            <person name="Liu X."/>
            <person name="St Leger R.J."/>
            <person name="Wang C."/>
        </authorList>
    </citation>
    <scope>NUCLEOTIDE SEQUENCE [LARGE SCALE GENOMIC DNA]</scope>
    <source>
        <strain evidence="1 2">CM01</strain>
    </source>
</reference>
<evidence type="ECO:0000313" key="1">
    <source>
        <dbReference type="EMBL" id="EGX88696.1"/>
    </source>
</evidence>
<name>G3JS50_CORMM</name>
<proteinExistence type="predicted"/>
<dbReference type="GeneID" id="18170747"/>
<protein>
    <submittedName>
        <fullName evidence="1">Uncharacterized protein</fullName>
    </submittedName>
</protein>
<accession>G3JS50</accession>
<organism evidence="1 2">
    <name type="scientific">Cordyceps militaris (strain CM01)</name>
    <name type="common">Caterpillar fungus</name>
    <dbReference type="NCBI Taxonomy" id="983644"/>
    <lineage>
        <taxon>Eukaryota</taxon>
        <taxon>Fungi</taxon>
        <taxon>Dikarya</taxon>
        <taxon>Ascomycota</taxon>
        <taxon>Pezizomycotina</taxon>
        <taxon>Sordariomycetes</taxon>
        <taxon>Hypocreomycetidae</taxon>
        <taxon>Hypocreales</taxon>
        <taxon>Cordycipitaceae</taxon>
        <taxon>Cordyceps</taxon>
    </lineage>
</organism>
<dbReference type="Proteomes" id="UP000001610">
    <property type="component" value="Unassembled WGS sequence"/>
</dbReference>
<dbReference type="VEuPathDB" id="FungiDB:CCM_08742"/>
<gene>
    <name evidence="1" type="ORF">CCM_08742</name>
</gene>